<evidence type="ECO:0000313" key="3">
    <source>
        <dbReference type="Proteomes" id="UP001230908"/>
    </source>
</evidence>
<organism evidence="2 3">
    <name type="scientific">Phytohabitans maris</name>
    <dbReference type="NCBI Taxonomy" id="3071409"/>
    <lineage>
        <taxon>Bacteria</taxon>
        <taxon>Bacillati</taxon>
        <taxon>Actinomycetota</taxon>
        <taxon>Actinomycetes</taxon>
        <taxon>Micromonosporales</taxon>
        <taxon>Micromonosporaceae</taxon>
    </lineage>
</organism>
<sequence length="217" mass="23618">MARKPTVVDVEVGQKKVFAWAVDWPGWCRSARTEEQALAALADYVPRYAVVAQKAGLSFPATIGDTFEVRERLPGDGGTEFGVPGKVSAGDREPVKAAEATRAAKLMTAAWELLAEVAAKSPAELRKGPRGGGRDRDKMLDHVVGAEVAYARQVGIKHKQPPFDDGAAVGALRADLLARLGRPTRAGAESKWPDRYAVRRIVWHVLDHVWEMEDRAA</sequence>
<proteinExistence type="predicted"/>
<name>A0ABU0ZP48_9ACTN</name>
<keyword evidence="3" id="KW-1185">Reference proteome</keyword>
<evidence type="ECO:0000313" key="2">
    <source>
        <dbReference type="EMBL" id="MDQ7908824.1"/>
    </source>
</evidence>
<evidence type="ECO:0000256" key="1">
    <source>
        <dbReference type="SAM" id="MobiDB-lite"/>
    </source>
</evidence>
<dbReference type="EMBL" id="JAVHUY010000034">
    <property type="protein sequence ID" value="MDQ7908824.1"/>
    <property type="molecule type" value="Genomic_DNA"/>
</dbReference>
<reference evidence="2 3" key="1">
    <citation type="submission" date="2023-08" db="EMBL/GenBank/DDBJ databases">
        <title>Phytohabitans sansha sp. nov., isolated from marine sediment.</title>
        <authorList>
            <person name="Zhao Y."/>
            <person name="Yi K."/>
        </authorList>
    </citation>
    <scope>NUCLEOTIDE SEQUENCE [LARGE SCALE GENOMIC DNA]</scope>
    <source>
        <strain evidence="2 3">ZYX-F-186</strain>
    </source>
</reference>
<feature type="region of interest" description="Disordered" evidence="1">
    <location>
        <begin position="74"/>
        <end position="94"/>
    </location>
</feature>
<comment type="caution">
    <text evidence="2">The sequence shown here is derived from an EMBL/GenBank/DDBJ whole genome shotgun (WGS) entry which is preliminary data.</text>
</comment>
<dbReference type="RefSeq" id="WP_308716093.1">
    <property type="nucleotide sequence ID" value="NZ_JAVHUY010000034.1"/>
</dbReference>
<dbReference type="Proteomes" id="UP001230908">
    <property type="component" value="Unassembled WGS sequence"/>
</dbReference>
<accession>A0ABU0ZP48</accession>
<gene>
    <name evidence="2" type="ORF">RB614_30255</name>
</gene>
<evidence type="ECO:0008006" key="4">
    <source>
        <dbReference type="Google" id="ProtNLM"/>
    </source>
</evidence>
<protein>
    <recommendedName>
        <fullName evidence="4">Mycothiol-dependent maleylpyruvate isomerase metal-binding domain-containing protein</fullName>
    </recommendedName>
</protein>